<dbReference type="Pfam" id="PF02272">
    <property type="entry name" value="DHHA1"/>
    <property type="match status" value="1"/>
</dbReference>
<dbReference type="InterPro" id="IPR038763">
    <property type="entry name" value="DHH_sf"/>
</dbReference>
<evidence type="ECO:0000259" key="2">
    <source>
        <dbReference type="Pfam" id="PF02272"/>
    </source>
</evidence>
<dbReference type="GO" id="GO:0004527">
    <property type="term" value="F:exonuclease activity"/>
    <property type="evidence" value="ECO:0007669"/>
    <property type="project" value="UniProtKB-KW"/>
</dbReference>
<dbReference type="EMBL" id="JAGSOI010000035">
    <property type="protein sequence ID" value="MCM1987105.1"/>
    <property type="molecule type" value="Genomic_DNA"/>
</dbReference>
<dbReference type="PANTHER" id="PTHR30255:SF2">
    <property type="entry name" value="SINGLE-STRANDED-DNA-SPECIFIC EXONUCLEASE RECJ"/>
    <property type="match status" value="1"/>
</dbReference>
<evidence type="ECO:0000313" key="3">
    <source>
        <dbReference type="EMBL" id="MCM1987105.1"/>
    </source>
</evidence>
<reference evidence="3" key="1">
    <citation type="journal article" date="2021" name="mSystems">
        <title>Bacteria and Archaea Synergistically Convert Glycine Betaine to Biogenic Methane in the Formosa Cold Seep of the South China Sea.</title>
        <authorList>
            <person name="Li L."/>
            <person name="Zhang W."/>
            <person name="Zhang S."/>
            <person name="Song L."/>
            <person name="Sun Q."/>
            <person name="Zhang H."/>
            <person name="Xiang H."/>
            <person name="Dong X."/>
        </authorList>
    </citation>
    <scope>NUCLEOTIDE SEQUENCE</scope>
    <source>
        <strain evidence="3">LLY</strain>
    </source>
</reference>
<sequence>MIEMQKISELAEQIADIIEEYSHARVISHNDADGISSAAIICQALLRKNIPYHLTIVSRLEDSVAEMINETTNEGDIVIFCDMGSGQPDIIGKVLHDTIVIDHHKPVGDSPAKAMINPHMFGIDGAVHLCGATTTYLVAKGLDHENVDLAGIAIAGAVGDKQLFETANKIILDEAVEAGVISIKKGLKVGSGDIADILENTPEPYLDITGDREKIDSFLDMLEIHGDIDSMDNDKLQKLISTIVLKLTKRASPEAIDAAVGDVYVLNNEVVKNVYDLVAIMNTCGKQKVPGLALSLCMRDDSTLEEAKEMTTQSQKAIVNDINKAEGLLQKGKSIYYLIGDDLESTGMIASTVIRYIHPDMPFVAINKVEGKVKISSRGTRELVSKGLDLAYAMRTAADAVGGQGGGHNIASGASVEPEKIEEFIALVDDIVAEQLS</sequence>
<keyword evidence="4" id="KW-1185">Reference proteome</keyword>
<proteinExistence type="predicted"/>
<gene>
    <name evidence="3" type="ORF">KDK67_08925</name>
</gene>
<dbReference type="AlphaFoldDB" id="A0A9E4ZFU0"/>
<dbReference type="Gene3D" id="3.90.1640.30">
    <property type="match status" value="1"/>
</dbReference>
<dbReference type="InterPro" id="IPR001667">
    <property type="entry name" value="DDH_dom"/>
</dbReference>
<accession>A0A9E4ZFU0</accession>
<organism evidence="3 4">
    <name type="scientific">Methanococcoides seepicolus</name>
    <dbReference type="NCBI Taxonomy" id="2828780"/>
    <lineage>
        <taxon>Archaea</taxon>
        <taxon>Methanobacteriati</taxon>
        <taxon>Methanobacteriota</taxon>
        <taxon>Stenosarchaea group</taxon>
        <taxon>Methanomicrobia</taxon>
        <taxon>Methanosarcinales</taxon>
        <taxon>Methanosarcinaceae</taxon>
        <taxon>Methanococcoides</taxon>
    </lineage>
</organism>
<dbReference type="InterPro" id="IPR051673">
    <property type="entry name" value="SSDNA_exonuclease_RecJ"/>
</dbReference>
<evidence type="ECO:0000313" key="4">
    <source>
        <dbReference type="Proteomes" id="UP001056766"/>
    </source>
</evidence>
<evidence type="ECO:0000259" key="1">
    <source>
        <dbReference type="Pfam" id="PF01368"/>
    </source>
</evidence>
<name>A0A9E4ZFU0_9EURY</name>
<feature type="domain" description="DHHA1" evidence="2">
    <location>
        <begin position="346"/>
        <end position="434"/>
    </location>
</feature>
<dbReference type="GO" id="GO:0003676">
    <property type="term" value="F:nucleic acid binding"/>
    <property type="evidence" value="ECO:0007669"/>
    <property type="project" value="InterPro"/>
</dbReference>
<dbReference type="InterPro" id="IPR003156">
    <property type="entry name" value="DHHA1_dom"/>
</dbReference>
<dbReference type="RefSeq" id="WP_250868449.1">
    <property type="nucleotide sequence ID" value="NZ_JAGSOI010000035.1"/>
</dbReference>
<dbReference type="Pfam" id="PF01368">
    <property type="entry name" value="DHH"/>
    <property type="match status" value="1"/>
</dbReference>
<dbReference type="PANTHER" id="PTHR30255">
    <property type="entry name" value="SINGLE-STRANDED-DNA-SPECIFIC EXONUCLEASE RECJ"/>
    <property type="match status" value="1"/>
</dbReference>
<dbReference type="SUPFAM" id="SSF64182">
    <property type="entry name" value="DHH phosphoesterases"/>
    <property type="match status" value="1"/>
</dbReference>
<feature type="domain" description="DDH" evidence="1">
    <location>
        <begin position="26"/>
        <end position="140"/>
    </location>
</feature>
<reference evidence="3" key="2">
    <citation type="submission" date="2021-04" db="EMBL/GenBank/DDBJ databases">
        <authorList>
            <person name="Dong X."/>
        </authorList>
    </citation>
    <scope>NUCLEOTIDE SEQUENCE</scope>
    <source>
        <strain evidence="3">LLY</strain>
    </source>
</reference>
<dbReference type="Gene3D" id="3.10.310.30">
    <property type="match status" value="1"/>
</dbReference>
<dbReference type="Proteomes" id="UP001056766">
    <property type="component" value="Unassembled WGS sequence"/>
</dbReference>
<protein>
    <submittedName>
        <fullName evidence="3">DHH family phosphoesterase</fullName>
    </submittedName>
</protein>
<comment type="caution">
    <text evidence="3">The sequence shown here is derived from an EMBL/GenBank/DDBJ whole genome shotgun (WGS) entry which is preliminary data.</text>
</comment>